<dbReference type="Pfam" id="PF00072">
    <property type="entry name" value="Response_reg"/>
    <property type="match status" value="1"/>
</dbReference>
<organism evidence="8 9">
    <name type="scientific">SAR86 cluster bacterium</name>
    <dbReference type="NCBI Taxonomy" id="2030880"/>
    <lineage>
        <taxon>Bacteria</taxon>
        <taxon>Pseudomonadati</taxon>
        <taxon>Pseudomonadota</taxon>
        <taxon>Gammaproteobacteria</taxon>
        <taxon>SAR86 cluster</taxon>
    </lineage>
</organism>
<dbReference type="GO" id="GO:0000976">
    <property type="term" value="F:transcription cis-regulatory region binding"/>
    <property type="evidence" value="ECO:0007669"/>
    <property type="project" value="TreeGrafter"/>
</dbReference>
<feature type="domain" description="Response regulatory" evidence="7">
    <location>
        <begin position="7"/>
        <end position="120"/>
    </location>
</feature>
<keyword evidence="3" id="KW-0805">Transcription regulation</keyword>
<dbReference type="GO" id="GO:0005829">
    <property type="term" value="C:cytosol"/>
    <property type="evidence" value="ECO:0007669"/>
    <property type="project" value="TreeGrafter"/>
</dbReference>
<comment type="caution">
    <text evidence="8">The sequence shown here is derived from an EMBL/GenBank/DDBJ whole genome shotgun (WGS) entry which is preliminary data.</text>
</comment>
<evidence type="ECO:0000256" key="5">
    <source>
        <dbReference type="ARBA" id="ARBA00023163"/>
    </source>
</evidence>
<dbReference type="AlphaFoldDB" id="A0A973A861"/>
<sequence length="367" mass="40385">MATQKQTILVVEDDEMVQAFLVLHLENEGFGVCTASTGAEMIQSLSVAMPDLILLDLNLPDGDGLSLATQVRQNSKTPIIIATTRKSREDRLMGLGIGADDYITKPFDPKELVLRVHNILARTLPDEASPPSRHAKLGEKMKISSALLPYPISEMAPPTTSKPGWRQGGIFVTSLLAIAGATAYWLLGTPVPVQTAMPQAGAYTLEKPTAQIRKPSPRFIPVPVQMKPEPVKALDQLSTAAGPQNMDDEFRVQPLAEILGYGWVLNSKCDTIPQVKWWKFKTPESIASYVNRRHEGDWAKYSKIWLRRLAKLQEIFERDSSAVTRTGIVLKGEALGAYLGQMQKRIVVIHCLAGEAKRHAEITQAAS</sequence>
<dbReference type="PANTHER" id="PTHR48111:SF4">
    <property type="entry name" value="DNA-BINDING DUAL TRANSCRIPTIONAL REGULATOR OMPR"/>
    <property type="match status" value="1"/>
</dbReference>
<dbReference type="EMBL" id="JABMOJ010000124">
    <property type="protein sequence ID" value="NQV64408.1"/>
    <property type="molecule type" value="Genomic_DNA"/>
</dbReference>
<evidence type="ECO:0000256" key="6">
    <source>
        <dbReference type="PROSITE-ProRule" id="PRU00169"/>
    </source>
</evidence>
<feature type="modified residue" description="4-aspartylphosphate" evidence="6">
    <location>
        <position position="56"/>
    </location>
</feature>
<evidence type="ECO:0000256" key="2">
    <source>
        <dbReference type="ARBA" id="ARBA00023012"/>
    </source>
</evidence>
<dbReference type="GO" id="GO:0006355">
    <property type="term" value="P:regulation of DNA-templated transcription"/>
    <property type="evidence" value="ECO:0007669"/>
    <property type="project" value="TreeGrafter"/>
</dbReference>
<evidence type="ECO:0000313" key="8">
    <source>
        <dbReference type="EMBL" id="NQV64408.1"/>
    </source>
</evidence>
<name>A0A973A861_9GAMM</name>
<dbReference type="GO" id="GO:0032993">
    <property type="term" value="C:protein-DNA complex"/>
    <property type="evidence" value="ECO:0007669"/>
    <property type="project" value="TreeGrafter"/>
</dbReference>
<dbReference type="Gene3D" id="3.40.50.2300">
    <property type="match status" value="1"/>
</dbReference>
<reference evidence="8" key="1">
    <citation type="submission" date="2020-05" db="EMBL/GenBank/DDBJ databases">
        <title>Sulfur intermediates as new biogeochemical hubs in an aquatic model microbial ecosystem.</title>
        <authorList>
            <person name="Vigneron A."/>
        </authorList>
    </citation>
    <scope>NUCLEOTIDE SEQUENCE</scope>
    <source>
        <strain evidence="8">Bin.250</strain>
    </source>
</reference>
<keyword evidence="5" id="KW-0804">Transcription</keyword>
<protein>
    <submittedName>
        <fullName evidence="8">Response regulator transcription factor</fullName>
    </submittedName>
</protein>
<dbReference type="Proteomes" id="UP000754644">
    <property type="component" value="Unassembled WGS sequence"/>
</dbReference>
<dbReference type="SUPFAM" id="SSF52172">
    <property type="entry name" value="CheY-like"/>
    <property type="match status" value="1"/>
</dbReference>
<keyword evidence="1 6" id="KW-0597">Phosphoprotein</keyword>
<evidence type="ECO:0000259" key="7">
    <source>
        <dbReference type="PROSITE" id="PS50110"/>
    </source>
</evidence>
<evidence type="ECO:0000313" key="9">
    <source>
        <dbReference type="Proteomes" id="UP000754644"/>
    </source>
</evidence>
<dbReference type="PANTHER" id="PTHR48111">
    <property type="entry name" value="REGULATOR OF RPOS"/>
    <property type="match status" value="1"/>
</dbReference>
<dbReference type="InterPro" id="IPR011006">
    <property type="entry name" value="CheY-like_superfamily"/>
</dbReference>
<keyword evidence="4" id="KW-0238">DNA-binding</keyword>
<gene>
    <name evidence="8" type="ORF">HQ497_03490</name>
</gene>
<dbReference type="InterPro" id="IPR039420">
    <property type="entry name" value="WalR-like"/>
</dbReference>
<evidence type="ECO:0000256" key="1">
    <source>
        <dbReference type="ARBA" id="ARBA00022553"/>
    </source>
</evidence>
<evidence type="ECO:0000256" key="4">
    <source>
        <dbReference type="ARBA" id="ARBA00023125"/>
    </source>
</evidence>
<accession>A0A973A861</accession>
<keyword evidence="2" id="KW-0902">Two-component regulatory system</keyword>
<dbReference type="GO" id="GO:0000156">
    <property type="term" value="F:phosphorelay response regulator activity"/>
    <property type="evidence" value="ECO:0007669"/>
    <property type="project" value="TreeGrafter"/>
</dbReference>
<dbReference type="SMART" id="SM00448">
    <property type="entry name" value="REC"/>
    <property type="match status" value="1"/>
</dbReference>
<proteinExistence type="predicted"/>
<dbReference type="InterPro" id="IPR001789">
    <property type="entry name" value="Sig_transdc_resp-reg_receiver"/>
</dbReference>
<dbReference type="CDD" id="cd17574">
    <property type="entry name" value="REC_OmpR"/>
    <property type="match status" value="1"/>
</dbReference>
<evidence type="ECO:0000256" key="3">
    <source>
        <dbReference type="ARBA" id="ARBA00023015"/>
    </source>
</evidence>
<dbReference type="PROSITE" id="PS50110">
    <property type="entry name" value="RESPONSE_REGULATORY"/>
    <property type="match status" value="1"/>
</dbReference>